<dbReference type="GO" id="GO:0009223">
    <property type="term" value="P:pyrimidine deoxyribonucleotide catabolic process"/>
    <property type="evidence" value="ECO:0007669"/>
    <property type="project" value="TreeGrafter"/>
</dbReference>
<accession>A0A0F8ZY39</accession>
<dbReference type="EMBL" id="LAZR01060836">
    <property type="protein sequence ID" value="KKK64851.1"/>
    <property type="molecule type" value="Genomic_DNA"/>
</dbReference>
<feature type="non-terminal residue" evidence="1">
    <location>
        <position position="167"/>
    </location>
</feature>
<protein>
    <submittedName>
        <fullName evidence="1">Uncharacterized protein</fullName>
    </submittedName>
</protein>
<name>A0A0F8ZY39_9ZZZZ</name>
<dbReference type="SUPFAM" id="SSF56784">
    <property type="entry name" value="HAD-like"/>
    <property type="match status" value="1"/>
</dbReference>
<comment type="caution">
    <text evidence="1">The sequence shown here is derived from an EMBL/GenBank/DDBJ whole genome shotgun (WGS) entry which is preliminary data.</text>
</comment>
<dbReference type="InterPro" id="IPR010708">
    <property type="entry name" value="5'(3')-deoxyribonucleotidase"/>
</dbReference>
<dbReference type="GO" id="GO:0008253">
    <property type="term" value="F:5'-nucleotidase activity"/>
    <property type="evidence" value="ECO:0007669"/>
    <property type="project" value="InterPro"/>
</dbReference>
<dbReference type="InterPro" id="IPR036412">
    <property type="entry name" value="HAD-like_sf"/>
</dbReference>
<sequence length="167" mass="19292">MKQYRILVDMDEVLADFTGSALAVHGWTREQFEAERKPGVWDMTKTMGLTDQEFWNPINEIGQRFWEQITPLPTYKEIMKLVQQFTTDWFIVSSPSFCLGCIPGKQQWLSVYFGLVGRNRLIPTSYKHVMANDFTILIDDNEDNLKKFTEAGGHGVLFPTKGNSLYK</sequence>
<dbReference type="PANTHER" id="PTHR16504:SF4">
    <property type="entry name" value="5'(3')-DEOXYRIBONUCLEOTIDASE"/>
    <property type="match status" value="1"/>
</dbReference>
<dbReference type="InterPro" id="IPR023214">
    <property type="entry name" value="HAD_sf"/>
</dbReference>
<reference evidence="1" key="1">
    <citation type="journal article" date="2015" name="Nature">
        <title>Complex archaea that bridge the gap between prokaryotes and eukaryotes.</title>
        <authorList>
            <person name="Spang A."/>
            <person name="Saw J.H."/>
            <person name="Jorgensen S.L."/>
            <person name="Zaremba-Niedzwiedzka K."/>
            <person name="Martijn J."/>
            <person name="Lind A.E."/>
            <person name="van Eijk R."/>
            <person name="Schleper C."/>
            <person name="Guy L."/>
            <person name="Ettema T.J."/>
        </authorList>
    </citation>
    <scope>NUCLEOTIDE SEQUENCE</scope>
</reference>
<dbReference type="PANTHER" id="PTHR16504">
    <property type="entry name" value="5'(3')-DEOXYRIBONUCLEOTIDASE"/>
    <property type="match status" value="1"/>
</dbReference>
<dbReference type="AlphaFoldDB" id="A0A0F8ZY39"/>
<dbReference type="Gene3D" id="1.10.40.40">
    <property type="entry name" value="Deoxyribonucleotidase, domain 2"/>
    <property type="match status" value="1"/>
</dbReference>
<evidence type="ECO:0000313" key="1">
    <source>
        <dbReference type="EMBL" id="KKK64851.1"/>
    </source>
</evidence>
<dbReference type="Pfam" id="PF06941">
    <property type="entry name" value="NT5C"/>
    <property type="match status" value="1"/>
</dbReference>
<gene>
    <name evidence="1" type="ORF">LCGC14_2980020</name>
</gene>
<proteinExistence type="predicted"/>
<organism evidence="1">
    <name type="scientific">marine sediment metagenome</name>
    <dbReference type="NCBI Taxonomy" id="412755"/>
    <lineage>
        <taxon>unclassified sequences</taxon>
        <taxon>metagenomes</taxon>
        <taxon>ecological metagenomes</taxon>
    </lineage>
</organism>
<dbReference type="Gene3D" id="3.40.50.1000">
    <property type="entry name" value="HAD superfamily/HAD-like"/>
    <property type="match status" value="1"/>
</dbReference>